<sequence>MNTRILFAGAASLAAALALAVTPAQAQIRIASVGPMTGNYASFGQQLKAGAELAVENINAAGGVLGQKLVLQIGDDACDPKQATSVANQLANDKVVFVAGHFCSSSSIPASKVYTEEGILQITPASTNPKFTDEGSWNTFRTCGRDDQQGGVAGAYLAKEYKNRKVAILHDNSAYGKGLADETKKAMNAAGMKETMYAAYVPGEKDYSSLVSRLKGAGVDVVYVGGYHTETGLIMRQAKEQGMNLTVIGGDALVTNEFWQIAGAAGEGAIMTFPSDPRRRATAAAVVKQFRDKGIDPEGYVLYTYAAVQEWAEAANKAGTTDPKKVAATLKSGTWNTVLGPISYDKKGDVTVSDYVFYIWHNGAYSEM</sequence>
<keyword evidence="8" id="KW-1185">Reference proteome</keyword>
<name>A0AA42CJ48_9PROT</name>
<reference evidence="7" key="2">
    <citation type="submission" date="2022-10" db="EMBL/GenBank/DDBJ databases">
        <authorList>
            <person name="Trinh H.N."/>
        </authorList>
    </citation>
    <scope>NUCLEOTIDE SEQUENCE</scope>
    <source>
        <strain evidence="7">RN2-1</strain>
    </source>
</reference>
<evidence type="ECO:0000259" key="6">
    <source>
        <dbReference type="Pfam" id="PF13458"/>
    </source>
</evidence>
<keyword evidence="3 5" id="KW-0732">Signal</keyword>
<dbReference type="InterPro" id="IPR028082">
    <property type="entry name" value="Peripla_BP_I"/>
</dbReference>
<dbReference type="AlphaFoldDB" id="A0AA42CJ48"/>
<comment type="similarity">
    <text evidence="1">Belongs to the leucine-binding protein family.</text>
</comment>
<reference evidence="7" key="1">
    <citation type="submission" date="2022-09" db="EMBL/GenBank/DDBJ databases">
        <title>Rhodovastum sp. nov. RN2-1 isolated from soil in Seongnam, South Korea.</title>
        <authorList>
            <person name="Le N.T."/>
        </authorList>
    </citation>
    <scope>NUCLEOTIDE SEQUENCE</scope>
    <source>
        <strain evidence="7">RN2-1</strain>
    </source>
</reference>
<dbReference type="EMBL" id="JAPDNT010000020">
    <property type="protein sequence ID" value="MCW3476540.1"/>
    <property type="molecule type" value="Genomic_DNA"/>
</dbReference>
<comment type="caution">
    <text evidence="7">The sequence shown here is derived from an EMBL/GenBank/DDBJ whole genome shotgun (WGS) entry which is preliminary data.</text>
</comment>
<dbReference type="PANTHER" id="PTHR47151:SF2">
    <property type="entry name" value="AMINO ACID BINDING PROTEIN"/>
    <property type="match status" value="1"/>
</dbReference>
<dbReference type="InterPro" id="IPR000709">
    <property type="entry name" value="Leu_Ile_Val-bd"/>
</dbReference>
<keyword evidence="4" id="KW-0029">Amino-acid transport</keyword>
<organism evidence="7 8">
    <name type="scientific">Limobrevibacterium gyesilva</name>
    <dbReference type="NCBI Taxonomy" id="2991712"/>
    <lineage>
        <taxon>Bacteria</taxon>
        <taxon>Pseudomonadati</taxon>
        <taxon>Pseudomonadota</taxon>
        <taxon>Alphaproteobacteria</taxon>
        <taxon>Acetobacterales</taxon>
        <taxon>Acetobacteraceae</taxon>
        <taxon>Limobrevibacterium</taxon>
    </lineage>
</organism>
<protein>
    <submittedName>
        <fullName evidence="7">Branched-chain amino acid ABC transporter substrate-binding protein</fullName>
    </submittedName>
</protein>
<dbReference type="Gene3D" id="3.40.50.2300">
    <property type="match status" value="2"/>
</dbReference>
<keyword evidence="2" id="KW-0813">Transport</keyword>
<proteinExistence type="inferred from homology"/>
<dbReference type="RefSeq" id="WP_264715343.1">
    <property type="nucleotide sequence ID" value="NZ_JAPDNT010000020.1"/>
</dbReference>
<feature type="domain" description="Leucine-binding protein" evidence="6">
    <location>
        <begin position="27"/>
        <end position="361"/>
    </location>
</feature>
<dbReference type="SUPFAM" id="SSF53822">
    <property type="entry name" value="Periplasmic binding protein-like I"/>
    <property type="match status" value="1"/>
</dbReference>
<gene>
    <name evidence="7" type="ORF">OL599_18410</name>
</gene>
<dbReference type="InterPro" id="IPR028081">
    <property type="entry name" value="Leu-bd"/>
</dbReference>
<evidence type="ECO:0000256" key="2">
    <source>
        <dbReference type="ARBA" id="ARBA00022448"/>
    </source>
</evidence>
<evidence type="ECO:0000256" key="5">
    <source>
        <dbReference type="SAM" id="SignalP"/>
    </source>
</evidence>
<dbReference type="CDD" id="cd06342">
    <property type="entry name" value="PBP1_ABC_LIVBP-like"/>
    <property type="match status" value="1"/>
</dbReference>
<feature type="chain" id="PRO_5041301549" evidence="5">
    <location>
        <begin position="27"/>
        <end position="368"/>
    </location>
</feature>
<dbReference type="PANTHER" id="PTHR47151">
    <property type="entry name" value="LEU/ILE/VAL-BINDING ABC TRANSPORTER SUBUNIT"/>
    <property type="match status" value="1"/>
</dbReference>
<dbReference type="PRINTS" id="PR00337">
    <property type="entry name" value="LEUILEVALBP"/>
</dbReference>
<evidence type="ECO:0000313" key="8">
    <source>
        <dbReference type="Proteomes" id="UP001165679"/>
    </source>
</evidence>
<dbReference type="Proteomes" id="UP001165679">
    <property type="component" value="Unassembled WGS sequence"/>
</dbReference>
<evidence type="ECO:0000256" key="4">
    <source>
        <dbReference type="ARBA" id="ARBA00022970"/>
    </source>
</evidence>
<feature type="signal peptide" evidence="5">
    <location>
        <begin position="1"/>
        <end position="26"/>
    </location>
</feature>
<accession>A0AA42CJ48</accession>
<dbReference type="Pfam" id="PF13458">
    <property type="entry name" value="Peripla_BP_6"/>
    <property type="match status" value="1"/>
</dbReference>
<dbReference type="GO" id="GO:0006865">
    <property type="term" value="P:amino acid transport"/>
    <property type="evidence" value="ECO:0007669"/>
    <property type="project" value="UniProtKB-KW"/>
</dbReference>
<evidence type="ECO:0000256" key="1">
    <source>
        <dbReference type="ARBA" id="ARBA00010062"/>
    </source>
</evidence>
<evidence type="ECO:0000256" key="3">
    <source>
        <dbReference type="ARBA" id="ARBA00022729"/>
    </source>
</evidence>
<evidence type="ECO:0000313" key="7">
    <source>
        <dbReference type="EMBL" id="MCW3476540.1"/>
    </source>
</evidence>